<comment type="caution">
    <text evidence="1">The sequence shown here is derived from an EMBL/GenBank/DDBJ whole genome shotgun (WGS) entry which is preliminary data.</text>
</comment>
<gene>
    <name evidence="1" type="ORF">HGRIS_004942</name>
</gene>
<dbReference type="InterPro" id="IPR012340">
    <property type="entry name" value="NA-bd_OB-fold"/>
</dbReference>
<protein>
    <submittedName>
        <fullName evidence="1">Uncharacterized protein</fullName>
    </submittedName>
</protein>
<dbReference type="Proteomes" id="UP001556367">
    <property type="component" value="Unassembled WGS sequence"/>
</dbReference>
<sequence length="134" mass="14825">MSHTTDSAIPTRIASINDTVVGHKLRVAGKILCYDPLSARALLLDKDIALLVDVSLCLDRWSSSWIRERLAPVMIIGHLEAVDTRLPLPELPDHALPPLVNQDIYLQALLVIATPTLDLTLWNQSIQEGEETLT</sequence>
<accession>A0ABR3JED5</accession>
<proteinExistence type="predicted"/>
<keyword evidence="2" id="KW-1185">Reference proteome</keyword>
<dbReference type="EMBL" id="JASNQZ010000008">
    <property type="protein sequence ID" value="KAL0953753.1"/>
    <property type="molecule type" value="Genomic_DNA"/>
</dbReference>
<dbReference type="Gene3D" id="2.40.50.140">
    <property type="entry name" value="Nucleic acid-binding proteins"/>
    <property type="match status" value="1"/>
</dbReference>
<reference evidence="2" key="1">
    <citation type="submission" date="2024-06" db="EMBL/GenBank/DDBJ databases">
        <title>Multi-omics analyses provide insights into the biosynthesis of the anticancer antibiotic pleurotin in Hohenbuehelia grisea.</title>
        <authorList>
            <person name="Weaver J.A."/>
            <person name="Alberti F."/>
        </authorList>
    </citation>
    <scope>NUCLEOTIDE SEQUENCE [LARGE SCALE GENOMIC DNA]</scope>
    <source>
        <strain evidence="2">T-177</strain>
    </source>
</reference>
<evidence type="ECO:0000313" key="2">
    <source>
        <dbReference type="Proteomes" id="UP001556367"/>
    </source>
</evidence>
<organism evidence="1 2">
    <name type="scientific">Hohenbuehelia grisea</name>
    <dbReference type="NCBI Taxonomy" id="104357"/>
    <lineage>
        <taxon>Eukaryota</taxon>
        <taxon>Fungi</taxon>
        <taxon>Dikarya</taxon>
        <taxon>Basidiomycota</taxon>
        <taxon>Agaricomycotina</taxon>
        <taxon>Agaricomycetes</taxon>
        <taxon>Agaricomycetidae</taxon>
        <taxon>Agaricales</taxon>
        <taxon>Pleurotineae</taxon>
        <taxon>Pleurotaceae</taxon>
        <taxon>Hohenbuehelia</taxon>
    </lineage>
</organism>
<name>A0ABR3JED5_9AGAR</name>
<evidence type="ECO:0000313" key="1">
    <source>
        <dbReference type="EMBL" id="KAL0953753.1"/>
    </source>
</evidence>